<dbReference type="KEGG" id="rsz:108809758"/>
<keyword evidence="5" id="KW-1185">Reference proteome</keyword>
<dbReference type="AlphaFoldDB" id="A0A6J0JPB8"/>
<dbReference type="GO" id="GO:0004869">
    <property type="term" value="F:cysteine-type endopeptidase inhibitor activity"/>
    <property type="evidence" value="ECO:0007669"/>
    <property type="project" value="UniProtKB-KW"/>
</dbReference>
<sequence length="140" mass="15485">MSKVSLIRLSLLVFLVMAVVTPSAKSALLGGKSDVGNVGINMEIQELGRYCVKQFNLQEMSEQTTAASIARTDANVLSPLKFRRVVSAQKQIVAGTKYYLRIEVTQPDGTSRMFDSVIVIQPWLFSKKLLEFTPVASPIY</sequence>
<gene>
    <name evidence="6" type="primary">LOC108809758</name>
</gene>
<evidence type="ECO:0000256" key="3">
    <source>
        <dbReference type="SAM" id="SignalP"/>
    </source>
</evidence>
<evidence type="ECO:0000256" key="1">
    <source>
        <dbReference type="ARBA" id="ARBA00022690"/>
    </source>
</evidence>
<evidence type="ECO:0000313" key="6">
    <source>
        <dbReference type="RefSeq" id="XP_018437408.2"/>
    </source>
</evidence>
<feature type="domain" description="Cystatin" evidence="4">
    <location>
        <begin position="75"/>
        <end position="135"/>
    </location>
</feature>
<dbReference type="OrthoDB" id="1908104at2759"/>
<organism evidence="5 6">
    <name type="scientific">Raphanus sativus</name>
    <name type="common">Radish</name>
    <name type="synonym">Raphanus raphanistrum var. sativus</name>
    <dbReference type="NCBI Taxonomy" id="3726"/>
    <lineage>
        <taxon>Eukaryota</taxon>
        <taxon>Viridiplantae</taxon>
        <taxon>Streptophyta</taxon>
        <taxon>Embryophyta</taxon>
        <taxon>Tracheophyta</taxon>
        <taxon>Spermatophyta</taxon>
        <taxon>Magnoliopsida</taxon>
        <taxon>eudicotyledons</taxon>
        <taxon>Gunneridae</taxon>
        <taxon>Pentapetalae</taxon>
        <taxon>rosids</taxon>
        <taxon>malvids</taxon>
        <taxon>Brassicales</taxon>
        <taxon>Brassicaceae</taxon>
        <taxon>Brassiceae</taxon>
        <taxon>Raphanus</taxon>
    </lineage>
</organism>
<dbReference type="Proteomes" id="UP000504610">
    <property type="component" value="Chromosome 6"/>
</dbReference>
<dbReference type="PANTHER" id="PTHR47373:SF5">
    <property type="entry name" value="CYSTATIN-LIKE PROTEIN"/>
    <property type="match status" value="1"/>
</dbReference>
<evidence type="ECO:0000256" key="2">
    <source>
        <dbReference type="ARBA" id="ARBA00022704"/>
    </source>
</evidence>
<name>A0A6J0JPB8_RAPSA</name>
<evidence type="ECO:0000259" key="4">
    <source>
        <dbReference type="Pfam" id="PF16845"/>
    </source>
</evidence>
<dbReference type="InterPro" id="IPR046350">
    <property type="entry name" value="Cystatin_sf"/>
</dbReference>
<accession>A0A6J0JPB8</accession>
<feature type="signal peptide" evidence="3">
    <location>
        <begin position="1"/>
        <end position="26"/>
    </location>
</feature>
<dbReference type="InterPro" id="IPR000010">
    <property type="entry name" value="Cystatin_dom"/>
</dbReference>
<dbReference type="InterPro" id="IPR018073">
    <property type="entry name" value="Prot_inh_cystat_CS"/>
</dbReference>
<reference evidence="5" key="1">
    <citation type="journal article" date="2019" name="Database">
        <title>The radish genome database (RadishGD): an integrated information resource for radish genomics.</title>
        <authorList>
            <person name="Yu H.J."/>
            <person name="Baek S."/>
            <person name="Lee Y.J."/>
            <person name="Cho A."/>
            <person name="Mun J.H."/>
        </authorList>
    </citation>
    <scope>NUCLEOTIDE SEQUENCE [LARGE SCALE GENOMIC DNA]</scope>
    <source>
        <strain evidence="5">cv. WK10039</strain>
    </source>
</reference>
<protein>
    <submittedName>
        <fullName evidence="6">Cysteine proteinase inhibitor 2</fullName>
    </submittedName>
</protein>
<keyword evidence="1" id="KW-0646">Protease inhibitor</keyword>
<keyword evidence="3" id="KW-0732">Signal</keyword>
<dbReference type="GeneID" id="108809758"/>
<dbReference type="Pfam" id="PF16845">
    <property type="entry name" value="SQAPI"/>
    <property type="match status" value="1"/>
</dbReference>
<keyword evidence="2" id="KW-0789">Thiol protease inhibitor</keyword>
<dbReference type="SUPFAM" id="SSF54403">
    <property type="entry name" value="Cystatin/monellin"/>
    <property type="match status" value="1"/>
</dbReference>
<dbReference type="CDD" id="cd00042">
    <property type="entry name" value="CY"/>
    <property type="match status" value="1"/>
</dbReference>
<dbReference type="RefSeq" id="XP_018437408.2">
    <property type="nucleotide sequence ID" value="XM_018581906.2"/>
</dbReference>
<reference evidence="6" key="2">
    <citation type="submission" date="2025-08" db="UniProtKB">
        <authorList>
            <consortium name="RefSeq"/>
        </authorList>
    </citation>
    <scope>IDENTIFICATION</scope>
    <source>
        <tissue evidence="6">Leaf</tissue>
    </source>
</reference>
<evidence type="ECO:0000313" key="5">
    <source>
        <dbReference type="Proteomes" id="UP000504610"/>
    </source>
</evidence>
<feature type="chain" id="PRO_5040910273" evidence="3">
    <location>
        <begin position="27"/>
        <end position="140"/>
    </location>
</feature>
<dbReference type="PROSITE" id="PS00287">
    <property type="entry name" value="CYSTATIN"/>
    <property type="match status" value="1"/>
</dbReference>
<dbReference type="Gene3D" id="3.10.450.10">
    <property type="match status" value="1"/>
</dbReference>
<dbReference type="PANTHER" id="PTHR47373">
    <property type="entry name" value="CYSTEINE PROTEINASE INHIBITOR 2"/>
    <property type="match status" value="1"/>
</dbReference>
<proteinExistence type="predicted"/>